<protein>
    <recommendedName>
        <fullName evidence="3">Ig-like domain-containing protein</fullName>
    </recommendedName>
</protein>
<dbReference type="PROSITE" id="PS50835">
    <property type="entry name" value="IG_LIKE"/>
    <property type="match status" value="1"/>
</dbReference>
<comment type="caution">
    <text evidence="4">The sequence shown here is derived from an EMBL/GenBank/DDBJ whole genome shotgun (WGS) entry which is preliminary data.</text>
</comment>
<reference evidence="4 5" key="1">
    <citation type="submission" date="2015-12" db="EMBL/GenBank/DDBJ databases">
        <title>The genome of Folsomia candida.</title>
        <authorList>
            <person name="Faddeeva A."/>
            <person name="Derks M.F."/>
            <person name="Anvar Y."/>
            <person name="Smit S."/>
            <person name="Van Straalen N."/>
            <person name="Roelofs D."/>
        </authorList>
    </citation>
    <scope>NUCLEOTIDE SEQUENCE [LARGE SCALE GENOMIC DNA]</scope>
    <source>
        <strain evidence="4 5">VU population</strain>
        <tissue evidence="4">Whole body</tissue>
    </source>
</reference>
<keyword evidence="2" id="KW-0472">Membrane</keyword>
<feature type="region of interest" description="Disordered" evidence="1">
    <location>
        <begin position="18"/>
        <end position="48"/>
    </location>
</feature>
<evidence type="ECO:0000256" key="1">
    <source>
        <dbReference type="SAM" id="MobiDB-lite"/>
    </source>
</evidence>
<sequence>MEVVKGSHDLHHVKHRSEYNHHHDQSQSDSEEHHHHASTKSSRQKLVKTAGHQEDDVTIIFPESTTTTRIADKMFFLLKLLVSLSLFIFGIQVVLAATIITTTAQGRSLKHAQYDNELDGDSKGPFQPDVGLYLKNYAGKVVTTVGSISGSAAASADHLILTVPRLKVEDHIWEGKSITLECWSEKYPVYWEYRGLGAPTVRVTTERKAPSFQNVSSYKFGAIVTFSSTEYKQTGEYSCKDLGGMGGSVSLYLLVPGKNIFVLSNEGSEEQNKSVSVTADEDNSWVTVPCNPWGDYVCIGKVNNGKVSKEEKLRIRVKGPNSTVNRFSLGGVGNGQSTSTSGSTVSISYNPTARRIECCSSMTTISRTRRSRGKRAVSLPRMRLSPCASISDCYFSSTHLASGSAFCSKRTSGECESDSFIKRLNETCVAYELPEIHEAGVLDCSLDGAGLEDGKAKDLMEAQMQFSYEPELGFVTKFDPEETETREILGIGREQEGSTAGSIATYFCRANSFFFSDGIKWAVERRGATNTLDFLTQEDARPTIKVDEAKVSRVYCFAPIWDSATDWRNVSMTAPLPT</sequence>
<keyword evidence="2" id="KW-0812">Transmembrane</keyword>
<evidence type="ECO:0000256" key="2">
    <source>
        <dbReference type="SAM" id="Phobius"/>
    </source>
</evidence>
<dbReference type="Gene3D" id="2.60.40.10">
    <property type="entry name" value="Immunoglobulins"/>
    <property type="match status" value="1"/>
</dbReference>
<dbReference type="SUPFAM" id="SSF48726">
    <property type="entry name" value="Immunoglobulin"/>
    <property type="match status" value="1"/>
</dbReference>
<accession>A0A226DZ71</accession>
<evidence type="ECO:0000259" key="3">
    <source>
        <dbReference type="PROSITE" id="PS50835"/>
    </source>
</evidence>
<feature type="compositionally biased region" description="Basic and acidic residues" evidence="1">
    <location>
        <begin position="18"/>
        <end position="34"/>
    </location>
</feature>
<dbReference type="InterPro" id="IPR036179">
    <property type="entry name" value="Ig-like_dom_sf"/>
</dbReference>
<keyword evidence="2" id="KW-1133">Transmembrane helix</keyword>
<dbReference type="EMBL" id="LNIX01000008">
    <property type="protein sequence ID" value="OXA50785.1"/>
    <property type="molecule type" value="Genomic_DNA"/>
</dbReference>
<dbReference type="AlphaFoldDB" id="A0A226DZ71"/>
<dbReference type="InterPro" id="IPR013783">
    <property type="entry name" value="Ig-like_fold"/>
</dbReference>
<proteinExistence type="predicted"/>
<feature type="transmembrane region" description="Helical" evidence="2">
    <location>
        <begin position="76"/>
        <end position="100"/>
    </location>
</feature>
<feature type="domain" description="Ig-like" evidence="3">
    <location>
        <begin position="164"/>
        <end position="239"/>
    </location>
</feature>
<dbReference type="OMA" id="EDHIWEG"/>
<gene>
    <name evidence="4" type="ORF">Fcan01_14208</name>
</gene>
<name>A0A226DZ71_FOLCA</name>
<feature type="compositionally biased region" description="Basic residues" evidence="1">
    <location>
        <begin position="35"/>
        <end position="46"/>
    </location>
</feature>
<evidence type="ECO:0000313" key="5">
    <source>
        <dbReference type="Proteomes" id="UP000198287"/>
    </source>
</evidence>
<evidence type="ECO:0000313" key="4">
    <source>
        <dbReference type="EMBL" id="OXA50785.1"/>
    </source>
</evidence>
<keyword evidence="5" id="KW-1185">Reference proteome</keyword>
<dbReference type="Proteomes" id="UP000198287">
    <property type="component" value="Unassembled WGS sequence"/>
</dbReference>
<organism evidence="4 5">
    <name type="scientific">Folsomia candida</name>
    <name type="common">Springtail</name>
    <dbReference type="NCBI Taxonomy" id="158441"/>
    <lineage>
        <taxon>Eukaryota</taxon>
        <taxon>Metazoa</taxon>
        <taxon>Ecdysozoa</taxon>
        <taxon>Arthropoda</taxon>
        <taxon>Hexapoda</taxon>
        <taxon>Collembola</taxon>
        <taxon>Entomobryomorpha</taxon>
        <taxon>Isotomoidea</taxon>
        <taxon>Isotomidae</taxon>
        <taxon>Proisotominae</taxon>
        <taxon>Folsomia</taxon>
    </lineage>
</organism>
<dbReference type="InterPro" id="IPR007110">
    <property type="entry name" value="Ig-like_dom"/>
</dbReference>
<dbReference type="OrthoDB" id="8251660at2759"/>